<feature type="domain" description="SLH" evidence="3">
    <location>
        <begin position="23"/>
        <end position="86"/>
    </location>
</feature>
<dbReference type="RefSeq" id="WP_156719715.1">
    <property type="nucleotide sequence ID" value="NZ_CACRUF010000037.1"/>
</dbReference>
<dbReference type="Pfam" id="PF16930">
    <property type="entry name" value="Porin_5"/>
    <property type="match status" value="1"/>
</dbReference>
<evidence type="ECO:0000313" key="4">
    <source>
        <dbReference type="EMBL" id="VYU10565.1"/>
    </source>
</evidence>
<proteinExistence type="predicted"/>
<dbReference type="Pfam" id="PF00395">
    <property type="entry name" value="SLH"/>
    <property type="match status" value="1"/>
</dbReference>
<dbReference type="SUPFAM" id="SSF56935">
    <property type="entry name" value="Porins"/>
    <property type="match status" value="1"/>
</dbReference>
<keyword evidence="2" id="KW-0732">Signal</keyword>
<feature type="chain" id="PRO_5026841926" evidence="2">
    <location>
        <begin position="24"/>
        <end position="423"/>
    </location>
</feature>
<dbReference type="InterPro" id="IPR032638">
    <property type="entry name" value="Porin_5"/>
</dbReference>
<evidence type="ECO:0000256" key="1">
    <source>
        <dbReference type="SAM" id="Coils"/>
    </source>
</evidence>
<protein>
    <submittedName>
        <fullName evidence="4">Outer membrane protein alpha</fullName>
    </submittedName>
</protein>
<feature type="signal peptide" evidence="2">
    <location>
        <begin position="1"/>
        <end position="23"/>
    </location>
</feature>
<gene>
    <name evidence="4" type="primary">omp-alpha_5</name>
    <name evidence="4" type="ORF">VDLFYP95_01525</name>
</gene>
<name>A0A6N3C3A4_9FIRM</name>
<dbReference type="EMBL" id="CACRUF010000037">
    <property type="protein sequence ID" value="VYU10565.1"/>
    <property type="molecule type" value="Genomic_DNA"/>
</dbReference>
<dbReference type="AlphaFoldDB" id="A0A6N3C3A4"/>
<dbReference type="PROSITE" id="PS51272">
    <property type="entry name" value="SLH"/>
    <property type="match status" value="1"/>
</dbReference>
<dbReference type="InterPro" id="IPR051465">
    <property type="entry name" value="Cell_Envelope_Struct_Comp"/>
</dbReference>
<organism evidence="4">
    <name type="scientific">Veillonella dispar</name>
    <dbReference type="NCBI Taxonomy" id="39778"/>
    <lineage>
        <taxon>Bacteria</taxon>
        <taxon>Bacillati</taxon>
        <taxon>Bacillota</taxon>
        <taxon>Negativicutes</taxon>
        <taxon>Veillonellales</taxon>
        <taxon>Veillonellaceae</taxon>
        <taxon>Veillonella</taxon>
    </lineage>
</organism>
<sequence>MIKRKMTSAFAVAAMMGVATAFAVNPFSDVSSDSWAYQAVDQLATAGIINGYPDGTFKGQNNITRYEMAQMIAKGMANQDRANAEQQAMLNRLADEFSNELNTLGVRVAKLEDRVGNVKVTGDARINYIGKDGIDGYDYEDKITARVRLGLDAKVNKNTSVKARITTGSIELGDSSKEAQANWDLAYVEHKFGKNVVVDAGRYTQKFGGGLIYSSNFDGVGATAKLGDKVTLNGAYGYMTAGRFAKTSKADNGDVGLINAHVAVNDHFSFGGMFAHVGTTNVRMGNGKKNNEFDNVYGFNAKYNVGKFGIDGEWVKASGLSDSDVWNVGVKWGDYKINKKNSWDIRLDYFDQAKNAPVFKTQKYESNDLLKKTRYEGYKAWQLGASYAPEKNIGINAYYGFHAKTQDGNRVNDYYRADLNFKF</sequence>
<dbReference type="InterPro" id="IPR001119">
    <property type="entry name" value="SLH_dom"/>
</dbReference>
<keyword evidence="1" id="KW-0175">Coiled coil</keyword>
<dbReference type="PANTHER" id="PTHR43308:SF1">
    <property type="entry name" value="OUTER MEMBRANE PROTEIN ALPHA"/>
    <property type="match status" value="1"/>
</dbReference>
<evidence type="ECO:0000256" key="2">
    <source>
        <dbReference type="SAM" id="SignalP"/>
    </source>
</evidence>
<reference evidence="4" key="1">
    <citation type="submission" date="2019-11" db="EMBL/GenBank/DDBJ databases">
        <authorList>
            <person name="Feng L."/>
        </authorList>
    </citation>
    <scope>NUCLEOTIDE SEQUENCE</scope>
    <source>
        <strain evidence="4">VdisparLFYP95</strain>
    </source>
</reference>
<dbReference type="PANTHER" id="PTHR43308">
    <property type="entry name" value="OUTER MEMBRANE PROTEIN ALPHA-RELATED"/>
    <property type="match status" value="1"/>
</dbReference>
<evidence type="ECO:0000259" key="3">
    <source>
        <dbReference type="PROSITE" id="PS51272"/>
    </source>
</evidence>
<accession>A0A6N3C3A4</accession>
<feature type="coiled-coil region" evidence="1">
    <location>
        <begin position="76"/>
        <end position="114"/>
    </location>
</feature>